<evidence type="ECO:0000313" key="1">
    <source>
        <dbReference type="EnsemblPlants" id="cds.novel_model_6206_5bd9a17a"/>
    </source>
</evidence>
<sequence length="88" mass="10282">MLSILFFFLLKNKEFLKPLIKNDGRDVLCGLTLFILDLQERVAFTIKCDMTMQMCQYCFFIYRLGVLSCFNHSLINLMYALPSLSILV</sequence>
<dbReference type="EMBL" id="UZAU01000650">
    <property type="status" value="NOT_ANNOTATED_CDS"/>
    <property type="molecule type" value="Genomic_DNA"/>
</dbReference>
<organism evidence="1 2">
    <name type="scientific">Cannabis sativa</name>
    <name type="common">Hemp</name>
    <name type="synonym">Marijuana</name>
    <dbReference type="NCBI Taxonomy" id="3483"/>
    <lineage>
        <taxon>Eukaryota</taxon>
        <taxon>Viridiplantae</taxon>
        <taxon>Streptophyta</taxon>
        <taxon>Embryophyta</taxon>
        <taxon>Tracheophyta</taxon>
        <taxon>Spermatophyta</taxon>
        <taxon>Magnoliopsida</taxon>
        <taxon>eudicotyledons</taxon>
        <taxon>Gunneridae</taxon>
        <taxon>Pentapetalae</taxon>
        <taxon>rosids</taxon>
        <taxon>fabids</taxon>
        <taxon>Rosales</taxon>
        <taxon>Cannabaceae</taxon>
        <taxon>Cannabis</taxon>
    </lineage>
</organism>
<keyword evidence="2" id="KW-1185">Reference proteome</keyword>
<dbReference type="Proteomes" id="UP000596661">
    <property type="component" value="Chromosome 7"/>
</dbReference>
<protein>
    <submittedName>
        <fullName evidence="1">Uncharacterized protein</fullName>
    </submittedName>
</protein>
<dbReference type="Gramene" id="novel_model_6206_5bd9a17a">
    <property type="protein sequence ID" value="cds.novel_model_6206_5bd9a17a"/>
    <property type="gene ID" value="novel_gene_3221_5bd9a17a"/>
</dbReference>
<dbReference type="EnsemblPlants" id="novel_model_6206_5bd9a17a">
    <property type="protein sequence ID" value="cds.novel_model_6206_5bd9a17a"/>
    <property type="gene ID" value="novel_gene_3221_5bd9a17a"/>
</dbReference>
<reference evidence="1" key="1">
    <citation type="submission" date="2018-11" db="EMBL/GenBank/DDBJ databases">
        <authorList>
            <person name="Grassa J C."/>
        </authorList>
    </citation>
    <scope>NUCLEOTIDE SEQUENCE [LARGE SCALE GENOMIC DNA]</scope>
</reference>
<reference evidence="1" key="2">
    <citation type="submission" date="2021-03" db="UniProtKB">
        <authorList>
            <consortium name="EnsemblPlants"/>
        </authorList>
    </citation>
    <scope>IDENTIFICATION</scope>
</reference>
<evidence type="ECO:0000313" key="2">
    <source>
        <dbReference type="Proteomes" id="UP000596661"/>
    </source>
</evidence>
<name>A0A803R826_CANSA</name>
<accession>A0A803R826</accession>
<proteinExistence type="predicted"/>
<dbReference type="AlphaFoldDB" id="A0A803R826"/>